<dbReference type="OrthoDB" id="1296922at2759"/>
<dbReference type="SMR" id="A0A1S4A735"/>
<reference evidence="5" key="2">
    <citation type="submission" date="2025-08" db="UniProtKB">
        <authorList>
            <consortium name="RefSeq"/>
        </authorList>
    </citation>
    <scope>IDENTIFICATION</scope>
    <source>
        <tissue evidence="5">Leaf</tissue>
    </source>
</reference>
<reference evidence="4" key="1">
    <citation type="journal article" date="2014" name="Nat. Commun.">
        <title>The tobacco genome sequence and its comparison with those of tomato and potato.</title>
        <authorList>
            <person name="Sierro N."/>
            <person name="Battey J.N."/>
            <person name="Ouadi S."/>
            <person name="Bakaher N."/>
            <person name="Bovet L."/>
            <person name="Willig A."/>
            <person name="Goepfert S."/>
            <person name="Peitsch M.C."/>
            <person name="Ivanov N.V."/>
        </authorList>
    </citation>
    <scope>NUCLEOTIDE SEQUENCE [LARGE SCALE GENOMIC DNA]</scope>
</reference>
<comment type="similarity">
    <text evidence="1">Belongs to the protease inhibitor I3 (leguminous Kunitz-type inhibitor) family.</text>
</comment>
<dbReference type="PRINTS" id="PR00291">
    <property type="entry name" value="KUNITZINHBTR"/>
</dbReference>
<feature type="chain" id="PRO_5010193694" evidence="3">
    <location>
        <begin position="20"/>
        <end position="214"/>
    </location>
</feature>
<dbReference type="GeneID" id="107794464"/>
<dbReference type="Pfam" id="PF00197">
    <property type="entry name" value="Kunitz_legume"/>
    <property type="match status" value="1"/>
</dbReference>
<evidence type="ECO:0000256" key="1">
    <source>
        <dbReference type="ARBA" id="ARBA00005440"/>
    </source>
</evidence>
<sequence length="214" mass="23657">MKTVLLFLSLAFLPFSALATCSTDIPNQLLRVVKDLKGHPLDKNARYFIVSAFNGAGGGGVRLANLGGQEENTCLTSVVQSPRDTDEGIAVYFKPKEPKHQQIVESASLNINFYLDYIKCANLTVWKVDHYPKPAEHYTISTGAKLANPLDVNSWFQIKSLGSSYKLVFCPYGETFTCHNVGIVNESGYRRLVLTENAKAFVFIKDCRVGKAEA</sequence>
<dbReference type="STRING" id="4097.A0A1S4A735"/>
<dbReference type="KEGG" id="nta:107794464"/>
<evidence type="ECO:0000256" key="2">
    <source>
        <dbReference type="ARBA" id="ARBA00022690"/>
    </source>
</evidence>
<dbReference type="RefSeq" id="XP_016472435.1">
    <property type="nucleotide sequence ID" value="XM_016616949.1"/>
</dbReference>
<proteinExistence type="inferred from homology"/>
<dbReference type="InterPro" id="IPR002160">
    <property type="entry name" value="Prot_inh_Kunz-lg"/>
</dbReference>
<protein>
    <submittedName>
        <fullName evidence="5">Latex serine proteinase inhibitor</fullName>
    </submittedName>
</protein>
<accession>A0A1S4A735</accession>
<dbReference type="SUPFAM" id="SSF50386">
    <property type="entry name" value="STI-like"/>
    <property type="match status" value="1"/>
</dbReference>
<evidence type="ECO:0000256" key="3">
    <source>
        <dbReference type="SAM" id="SignalP"/>
    </source>
</evidence>
<evidence type="ECO:0000313" key="5">
    <source>
        <dbReference type="RefSeq" id="XP_016472435.1"/>
    </source>
</evidence>
<name>A0A1S4A735_TOBAC</name>
<dbReference type="RefSeq" id="XP_016472435.1">
    <property type="nucleotide sequence ID" value="XM_016616949.2"/>
</dbReference>
<dbReference type="GO" id="GO:0004866">
    <property type="term" value="F:endopeptidase inhibitor activity"/>
    <property type="evidence" value="ECO:0007669"/>
    <property type="project" value="InterPro"/>
</dbReference>
<dbReference type="Proteomes" id="UP000790787">
    <property type="component" value="Chromosome 15"/>
</dbReference>
<keyword evidence="3" id="KW-0732">Signal</keyword>
<feature type="signal peptide" evidence="3">
    <location>
        <begin position="1"/>
        <end position="19"/>
    </location>
</feature>
<dbReference type="PANTHER" id="PTHR33107:SF39">
    <property type="entry name" value="KUNITZ-TYPE SERINE PROTEASE INHIBITOR DRTI-LIKE"/>
    <property type="match status" value="1"/>
</dbReference>
<keyword evidence="4" id="KW-1185">Reference proteome</keyword>
<keyword evidence="2" id="KW-0646">Protease inhibitor</keyword>
<dbReference type="InterPro" id="IPR056368">
    <property type="entry name" value="KTI1"/>
</dbReference>
<dbReference type="AlphaFoldDB" id="A0A1S4A735"/>
<dbReference type="CDD" id="cd00178">
    <property type="entry name" value="beta-trefoil_STI"/>
    <property type="match status" value="1"/>
</dbReference>
<dbReference type="OMA" id="KDERIGM"/>
<dbReference type="Gene3D" id="2.80.10.50">
    <property type="match status" value="1"/>
</dbReference>
<organism evidence="4 5">
    <name type="scientific">Nicotiana tabacum</name>
    <name type="common">Common tobacco</name>
    <dbReference type="NCBI Taxonomy" id="4097"/>
    <lineage>
        <taxon>Eukaryota</taxon>
        <taxon>Viridiplantae</taxon>
        <taxon>Streptophyta</taxon>
        <taxon>Embryophyta</taxon>
        <taxon>Tracheophyta</taxon>
        <taxon>Spermatophyta</taxon>
        <taxon>Magnoliopsida</taxon>
        <taxon>eudicotyledons</taxon>
        <taxon>Gunneridae</taxon>
        <taxon>Pentapetalae</taxon>
        <taxon>asterids</taxon>
        <taxon>lamiids</taxon>
        <taxon>Solanales</taxon>
        <taxon>Solanaceae</taxon>
        <taxon>Nicotianoideae</taxon>
        <taxon>Nicotianeae</taxon>
        <taxon>Nicotiana</taxon>
    </lineage>
</organism>
<dbReference type="PaxDb" id="4097-A0A1S4A735"/>
<dbReference type="InterPro" id="IPR011065">
    <property type="entry name" value="Kunitz_inhibitor_STI-like_sf"/>
</dbReference>
<dbReference type="PANTHER" id="PTHR33107">
    <property type="entry name" value="KUNITZ TRYPSIN INHIBITOR 2"/>
    <property type="match status" value="1"/>
</dbReference>
<evidence type="ECO:0000313" key="4">
    <source>
        <dbReference type="Proteomes" id="UP000790787"/>
    </source>
</evidence>
<gene>
    <name evidence="5" type="primary">LOC107794464</name>
</gene>
<dbReference type="SMART" id="SM00452">
    <property type="entry name" value="STI"/>
    <property type="match status" value="1"/>
</dbReference>